<feature type="region of interest" description="Disordered" evidence="6">
    <location>
        <begin position="1"/>
        <end position="32"/>
    </location>
</feature>
<dbReference type="Gene3D" id="1.20.1640.10">
    <property type="entry name" value="Multidrug efflux transporter AcrB transmembrane domain"/>
    <property type="match status" value="2"/>
</dbReference>
<organism evidence="9">
    <name type="scientific">uncultured marine group II/III euryarchaeote KM3_63_B12</name>
    <dbReference type="NCBI Taxonomy" id="1456474"/>
    <lineage>
        <taxon>Archaea</taxon>
        <taxon>Methanobacteriati</taxon>
        <taxon>Methanobacteriota</taxon>
        <taxon>environmental samples</taxon>
    </lineage>
</organism>
<feature type="transmembrane region" description="Helical" evidence="7">
    <location>
        <begin position="856"/>
        <end position="881"/>
    </location>
</feature>
<dbReference type="SUPFAM" id="SSF82866">
    <property type="entry name" value="Multidrug efflux transporter AcrB transmembrane domain"/>
    <property type="match status" value="2"/>
</dbReference>
<evidence type="ECO:0000313" key="9">
    <source>
        <dbReference type="EMBL" id="AIF13568.1"/>
    </source>
</evidence>
<reference evidence="9" key="1">
    <citation type="journal article" date="2014" name="Genome Biol. Evol.">
        <title>Pangenome evidence for extensive interdomain horizontal transfer affecting lineage core and shell genes in uncultured planktonic thaumarchaeota and euryarchaeota.</title>
        <authorList>
            <person name="Deschamps P."/>
            <person name="Zivanovic Y."/>
            <person name="Moreira D."/>
            <person name="Rodriguez-Valera F."/>
            <person name="Lopez-Garcia P."/>
        </authorList>
    </citation>
    <scope>NUCLEOTIDE SEQUENCE</scope>
</reference>
<feature type="transmembrane region" description="Helical" evidence="7">
    <location>
        <begin position="428"/>
        <end position="448"/>
    </location>
</feature>
<feature type="transmembrane region" description="Helical" evidence="7">
    <location>
        <begin position="365"/>
        <end position="388"/>
    </location>
</feature>
<dbReference type="InterPro" id="IPR000731">
    <property type="entry name" value="SSD"/>
</dbReference>
<proteinExistence type="predicted"/>
<sequence length="1001" mass="108273">MRGVEVPSAGTWHRDMEGDDTRDGSGGSKIGRFREDIDSRIGSGKAAIENMDVETVTGYLKRITNAIRRDLSNASGTSLLTRAPAITVALCLLVTGFFTLHSGILDCRDGFDNPDYCNEESALNVNGDLEVYLPEGNDVTQLLASVEEDWTTNVMVIYVESESLNVTSVEILEEIDAIERELNYVRDDRGTEDNIIYLLSISTVIKEVNSSAGRVAKATFAAIAEATGNGDLTDEFNDTIDQQEDIIGSYSIPDQQRVDQILDEMPQNALNKLVRDVGIDSDDDGITDIETSGHGWNRAVIIIGIESDKDGDGIDDVEVSELISDTQRSIDALALQNGWEDKNLEMTLTGPVPITNAVTEESFKLFWKVFPIGGFFVALGLFLFHCDLLQTGRIRWVQGLKVVIISGLPTLCSVWITLGIIGFTNYEVTMTVIIVGPIVLALGVSYGLHITNRYAEASGTPREKMEIALSSTGKAVMLSAITTIIGFYSLTFTPMAPIKTVGYALAGGIVVVYIMTMVMVPNLTMILDLKKPSHPPPKLFVGAVGVPIKWTKTALAFFIVAMVISAGFSRDNVEENIDLLEMAPSEGADGKPVMAVDKMNDYSNEFEAGQPGFLLIDDAKLSADPSLLDLTVNDPYDSLKGIEALEQNCNRVNQTTAVSIVFLMKAIAVGVNVSGQPIVDILEEWPLPAQIQDVVAFIFGREVAGNGSFWETLAALDGAPSGDDQAHNFLIYIFYNSMTTEMRELFISSDYDRSLIYIDMPFMDVKNTEKATNEVNHWVDVTEGVKASDLVGVASVTIAVNSLIVDSQWTSLGFALLATILALSLVFRDLRFALLTTVPVGFTVAMQWLAMDTLGVPLSLVTVMVGSILVGVGIDFSIHIANRVKEQGGTIEAVRVACASTGMSLFEAVTVTAFGLFSAYLIPIQAIKPFVTVVILLLIVAALSALLLLPAVFSLLIKANVSLTGGVETMVRTAGLRRAVAKDEVDSIDATLLIGTSDDAW</sequence>
<feature type="transmembrane region" description="Helical" evidence="7">
    <location>
        <begin position="893"/>
        <end position="922"/>
    </location>
</feature>
<dbReference type="PROSITE" id="PS50156">
    <property type="entry name" value="SSD"/>
    <property type="match status" value="1"/>
</dbReference>
<evidence type="ECO:0000256" key="5">
    <source>
        <dbReference type="ARBA" id="ARBA00023136"/>
    </source>
</evidence>
<dbReference type="AlphaFoldDB" id="A0A075HI66"/>
<feature type="transmembrane region" description="Helical" evidence="7">
    <location>
        <begin position="502"/>
        <end position="527"/>
    </location>
</feature>
<evidence type="ECO:0000256" key="6">
    <source>
        <dbReference type="SAM" id="MobiDB-lite"/>
    </source>
</evidence>
<dbReference type="InterPro" id="IPR004869">
    <property type="entry name" value="MMPL_dom"/>
</dbReference>
<evidence type="ECO:0000256" key="4">
    <source>
        <dbReference type="ARBA" id="ARBA00022989"/>
    </source>
</evidence>
<feature type="compositionally biased region" description="Basic and acidic residues" evidence="6">
    <location>
        <begin position="12"/>
        <end position="23"/>
    </location>
</feature>
<accession>A0A075HI66</accession>
<keyword evidence="4 7" id="KW-1133">Transmembrane helix</keyword>
<feature type="transmembrane region" description="Helical" evidence="7">
    <location>
        <begin position="400"/>
        <end position="422"/>
    </location>
</feature>
<feature type="transmembrane region" description="Helical" evidence="7">
    <location>
        <begin position="934"/>
        <end position="957"/>
    </location>
</feature>
<evidence type="ECO:0000259" key="8">
    <source>
        <dbReference type="PROSITE" id="PS50156"/>
    </source>
</evidence>
<feature type="transmembrane region" description="Helical" evidence="7">
    <location>
        <begin position="809"/>
        <end position="827"/>
    </location>
</feature>
<evidence type="ECO:0000256" key="1">
    <source>
        <dbReference type="ARBA" id="ARBA00004651"/>
    </source>
</evidence>
<feature type="transmembrane region" description="Helical" evidence="7">
    <location>
        <begin position="539"/>
        <end position="564"/>
    </location>
</feature>
<feature type="domain" description="SSD" evidence="8">
    <location>
        <begin position="408"/>
        <end position="526"/>
    </location>
</feature>
<evidence type="ECO:0000256" key="2">
    <source>
        <dbReference type="ARBA" id="ARBA00022475"/>
    </source>
</evidence>
<evidence type="ECO:0000256" key="7">
    <source>
        <dbReference type="SAM" id="Phobius"/>
    </source>
</evidence>
<keyword evidence="5 7" id="KW-0472">Membrane</keyword>
<dbReference type="Pfam" id="PF03176">
    <property type="entry name" value="MMPL"/>
    <property type="match status" value="2"/>
</dbReference>
<dbReference type="EMBL" id="KF900977">
    <property type="protein sequence ID" value="AIF13568.1"/>
    <property type="molecule type" value="Genomic_DNA"/>
</dbReference>
<dbReference type="GO" id="GO:0005886">
    <property type="term" value="C:plasma membrane"/>
    <property type="evidence" value="ECO:0007669"/>
    <property type="project" value="UniProtKB-SubCell"/>
</dbReference>
<name>A0A075HI66_9EURY</name>
<keyword evidence="3 7" id="KW-0812">Transmembrane</keyword>
<evidence type="ECO:0000256" key="3">
    <source>
        <dbReference type="ARBA" id="ARBA00022692"/>
    </source>
</evidence>
<comment type="subcellular location">
    <subcellularLocation>
        <location evidence="1">Cell membrane</location>
        <topology evidence="1">Multi-pass membrane protein</topology>
    </subcellularLocation>
</comment>
<dbReference type="InterPro" id="IPR050545">
    <property type="entry name" value="Mycobact_MmpL"/>
</dbReference>
<dbReference type="PANTHER" id="PTHR33406">
    <property type="entry name" value="MEMBRANE PROTEIN MJ1562-RELATED"/>
    <property type="match status" value="1"/>
</dbReference>
<feature type="transmembrane region" description="Helical" evidence="7">
    <location>
        <begin position="468"/>
        <end position="490"/>
    </location>
</feature>
<feature type="transmembrane region" description="Helical" evidence="7">
    <location>
        <begin position="832"/>
        <end position="850"/>
    </location>
</feature>
<keyword evidence="2" id="KW-1003">Cell membrane</keyword>
<dbReference type="PANTHER" id="PTHR33406:SF12">
    <property type="entry name" value="BLR2997 PROTEIN"/>
    <property type="match status" value="1"/>
</dbReference>
<protein>
    <submittedName>
        <fullName evidence="9">Patched family protein</fullName>
    </submittedName>
</protein>